<feature type="transmembrane region" description="Helical" evidence="6">
    <location>
        <begin position="37"/>
        <end position="58"/>
    </location>
</feature>
<dbReference type="GO" id="GO:0005886">
    <property type="term" value="C:plasma membrane"/>
    <property type="evidence" value="ECO:0007669"/>
    <property type="project" value="UniProtKB-SubCell"/>
</dbReference>
<organism evidence="7 8">
    <name type="scientific">Carassius auratus</name>
    <name type="common">Goldfish</name>
    <dbReference type="NCBI Taxonomy" id="7957"/>
    <lineage>
        <taxon>Eukaryota</taxon>
        <taxon>Metazoa</taxon>
        <taxon>Chordata</taxon>
        <taxon>Craniata</taxon>
        <taxon>Vertebrata</taxon>
        <taxon>Euteleostomi</taxon>
        <taxon>Actinopterygii</taxon>
        <taxon>Neopterygii</taxon>
        <taxon>Teleostei</taxon>
        <taxon>Ostariophysi</taxon>
        <taxon>Cypriniformes</taxon>
        <taxon>Cyprinidae</taxon>
        <taxon>Cyprininae</taxon>
        <taxon>Carassius</taxon>
    </lineage>
</organism>
<keyword evidence="3 6" id="KW-0812">Transmembrane</keyword>
<dbReference type="KEGG" id="caua:113057661"/>
<dbReference type="GeneID" id="113057661"/>
<evidence type="ECO:0000256" key="3">
    <source>
        <dbReference type="ARBA" id="ARBA00022692"/>
    </source>
</evidence>
<keyword evidence="5 6" id="KW-0472">Membrane</keyword>
<evidence type="ECO:0000256" key="6">
    <source>
        <dbReference type="RuleBase" id="RU368066"/>
    </source>
</evidence>
<dbReference type="GO" id="GO:0022857">
    <property type="term" value="F:transmembrane transporter activity"/>
    <property type="evidence" value="ECO:0007669"/>
    <property type="project" value="UniProtKB-UniRule"/>
</dbReference>
<feature type="transmembrane region" description="Helical" evidence="6">
    <location>
        <begin position="222"/>
        <end position="241"/>
    </location>
</feature>
<name>A0A6P6L8L7_CARAU</name>
<dbReference type="OrthoDB" id="420519at2759"/>
<evidence type="ECO:0000313" key="7">
    <source>
        <dbReference type="Proteomes" id="UP000515129"/>
    </source>
</evidence>
<evidence type="ECO:0000313" key="8">
    <source>
        <dbReference type="RefSeq" id="XP_026080890.1"/>
    </source>
</evidence>
<proteinExistence type="inferred from homology"/>
<feature type="transmembrane region" description="Helical" evidence="6">
    <location>
        <begin position="696"/>
        <end position="716"/>
    </location>
</feature>
<dbReference type="AlphaFoldDB" id="A0A6P6L8L7"/>
<keyword evidence="4 6" id="KW-1133">Transmembrane helix</keyword>
<accession>A0A6P6L8L7</accession>
<feature type="transmembrane region" description="Helical" evidence="6">
    <location>
        <begin position="306"/>
        <end position="326"/>
    </location>
</feature>
<feature type="transmembrane region" description="Helical" evidence="6">
    <location>
        <begin position="346"/>
        <end position="376"/>
    </location>
</feature>
<evidence type="ECO:0000256" key="5">
    <source>
        <dbReference type="ARBA" id="ARBA00023136"/>
    </source>
</evidence>
<sequence>MSEVRRSTSSSYRPRSSWIKRPKREWKPLEDRSCTDLPWFLLFTLFLVGMGGICGFTIMTGGAARLVFGYDSYGNTCGQRNEPIEGVRLSGLDHTDRKFVFFLDPCNIDIIQRKIKSMALCVSQCPTEELATYFDLKRFAMMNGSELCSYELPGHKYPQLPERFEKCPKLPVPESKALPVFNRCTPVDISCYAKFAEAVITFVSDNSMLNRLIAGVAASKEIIVGLCLLALVLSMILMVIIRYISAVLVWILTALVVLGSLGGTSVLWWLYIDYRMTMNETMTKDLIETEEPNDGMKTTKDHAQGLLIYAVSATVFTGILLLLMLFMRKRVALTIALFHVAGKVFIHLPLLVLLPFCTFLALSLFWVYWIMVLLFLGTTGNPEKNEDTGLVEFRLTGLLQYMTWYHAVGLIWISEFILACQQMTVAGAVVTYYFTRDKTKLPVTPILSSVLRLARYHLGTVAKGSFIITLVKIPRLILMYIHNQLKGKENACARCMLKTCICCLWCLEKCLNYLNQNAYAATAINSTNFCTSARDAFMILVENALRVATINTVGDFVLFLGKILIVTCTAFAGVLALNYQRDYTEWILPLIIVCLFAFLVAHCFLSIFEIVVDVLFLCFAIDTKYNNGTPGREFYMDKALMEFVENSRRSMAMEERGRSKRARPKEDVELTEAKAMVSGDGEVAGAEWQTLQEFHLYYLLLCVLLDWVLSEHTLVLCFTQDMIIFLSVCLPTSTLFFLVTLLQNTPVAAAAC</sequence>
<feature type="transmembrane region" description="Helical" evidence="6">
    <location>
        <begin position="454"/>
        <end position="478"/>
    </location>
</feature>
<comment type="similarity">
    <text evidence="2 6">Belongs to the CTL (choline transporter-like) family.</text>
</comment>
<feature type="transmembrane region" description="Helical" evidence="6">
    <location>
        <begin position="404"/>
        <end position="434"/>
    </location>
</feature>
<evidence type="ECO:0000256" key="2">
    <source>
        <dbReference type="ARBA" id="ARBA00007168"/>
    </source>
</evidence>
<dbReference type="RefSeq" id="XP_026080890.1">
    <property type="nucleotide sequence ID" value="XM_026225105.1"/>
</dbReference>
<comment type="subcellular location">
    <subcellularLocation>
        <location evidence="6">Cell membrane</location>
        <topology evidence="6">Multi-pass membrane protein</topology>
    </subcellularLocation>
    <subcellularLocation>
        <location evidence="1">Membrane</location>
        <topology evidence="1">Multi-pass membrane protein</topology>
    </subcellularLocation>
</comment>
<protein>
    <recommendedName>
        <fullName evidence="6">Choline transporter-like protein</fullName>
    </recommendedName>
</protein>
<feature type="transmembrane region" description="Helical" evidence="6">
    <location>
        <begin position="247"/>
        <end position="272"/>
    </location>
</feature>
<comment type="function">
    <text evidence="6">Choline transporter.</text>
</comment>
<keyword evidence="7" id="KW-1185">Reference proteome</keyword>
<dbReference type="InterPro" id="IPR007603">
    <property type="entry name" value="Choline_transptr-like"/>
</dbReference>
<dbReference type="PANTHER" id="PTHR12385:SF12">
    <property type="entry name" value="CHOLINE TRANSPORTER-LIKE PROTEIN"/>
    <property type="match status" value="1"/>
</dbReference>
<feature type="transmembrane region" description="Helical" evidence="6">
    <location>
        <begin position="556"/>
        <end position="580"/>
    </location>
</feature>
<dbReference type="Pfam" id="PF04515">
    <property type="entry name" value="Choline_transpo"/>
    <property type="match status" value="1"/>
</dbReference>
<evidence type="ECO:0000256" key="1">
    <source>
        <dbReference type="ARBA" id="ARBA00004141"/>
    </source>
</evidence>
<feature type="transmembrane region" description="Helical" evidence="6">
    <location>
        <begin position="586"/>
        <end position="619"/>
    </location>
</feature>
<dbReference type="Proteomes" id="UP000515129">
    <property type="component" value="Chromosome 39"/>
</dbReference>
<gene>
    <name evidence="8" type="primary">LOC113057661</name>
</gene>
<reference evidence="8" key="1">
    <citation type="submission" date="2025-08" db="UniProtKB">
        <authorList>
            <consortium name="RefSeq"/>
        </authorList>
    </citation>
    <scope>IDENTIFICATION</scope>
    <source>
        <strain evidence="8">Wakin</strain>
        <tissue evidence="8">Muscle</tissue>
    </source>
</reference>
<evidence type="ECO:0000256" key="4">
    <source>
        <dbReference type="ARBA" id="ARBA00022989"/>
    </source>
</evidence>
<feature type="transmembrane region" description="Helical" evidence="6">
    <location>
        <begin position="722"/>
        <end position="742"/>
    </location>
</feature>
<dbReference type="PANTHER" id="PTHR12385">
    <property type="entry name" value="CHOLINE TRANSPORTER-LIKE (SLC FAMILY 44)"/>
    <property type="match status" value="1"/>
</dbReference>